<keyword evidence="4" id="KW-0653">Protein transport</keyword>
<evidence type="ECO:0000256" key="5">
    <source>
        <dbReference type="ARBA" id="ARBA00023136"/>
    </source>
</evidence>
<feature type="region of interest" description="Disordered" evidence="6">
    <location>
        <begin position="616"/>
        <end position="636"/>
    </location>
</feature>
<dbReference type="Pfam" id="PF09066">
    <property type="entry name" value="B2-adapt-app_C"/>
    <property type="match status" value="1"/>
</dbReference>
<evidence type="ECO:0000256" key="2">
    <source>
        <dbReference type="ARBA" id="ARBA00006613"/>
    </source>
</evidence>
<evidence type="ECO:0000259" key="7">
    <source>
        <dbReference type="SMART" id="SM01020"/>
    </source>
</evidence>
<keyword evidence="3" id="KW-0813">Transport</keyword>
<dbReference type="Gene3D" id="3.30.310.10">
    <property type="entry name" value="TATA-Binding Protein"/>
    <property type="match status" value="1"/>
</dbReference>
<proteinExistence type="inferred from homology"/>
<evidence type="ECO:0000313" key="8">
    <source>
        <dbReference type="EMBL" id="CAE0652802.1"/>
    </source>
</evidence>
<reference evidence="8" key="1">
    <citation type="submission" date="2021-01" db="EMBL/GenBank/DDBJ databases">
        <authorList>
            <person name="Corre E."/>
            <person name="Pelletier E."/>
            <person name="Niang G."/>
            <person name="Scheremetjew M."/>
            <person name="Finn R."/>
            <person name="Kale V."/>
            <person name="Holt S."/>
            <person name="Cochrane G."/>
            <person name="Meng A."/>
            <person name="Brown T."/>
            <person name="Cohen L."/>
        </authorList>
    </citation>
    <scope>NUCLEOTIDE SEQUENCE</scope>
    <source>
        <strain evidence="8">CCCM811</strain>
    </source>
</reference>
<gene>
    <name evidence="8" type="ORF">LGLO00237_LOCUS5804</name>
</gene>
<evidence type="ECO:0000256" key="1">
    <source>
        <dbReference type="ARBA" id="ARBA00004308"/>
    </source>
</evidence>
<dbReference type="InterPro" id="IPR016024">
    <property type="entry name" value="ARM-type_fold"/>
</dbReference>
<name>A0A6U3AKM9_9EUKA</name>
<dbReference type="PANTHER" id="PTHR11134">
    <property type="entry name" value="ADAPTOR COMPLEX SUBUNIT BETA FAMILY MEMBER"/>
    <property type="match status" value="1"/>
</dbReference>
<dbReference type="InterPro" id="IPR012295">
    <property type="entry name" value="TBP_dom_sf"/>
</dbReference>
<evidence type="ECO:0000256" key="4">
    <source>
        <dbReference type="ARBA" id="ARBA00022927"/>
    </source>
</evidence>
<dbReference type="GO" id="GO:0012505">
    <property type="term" value="C:endomembrane system"/>
    <property type="evidence" value="ECO:0007669"/>
    <property type="project" value="UniProtKB-SubCell"/>
</dbReference>
<comment type="similarity">
    <text evidence="2">Belongs to the adaptor complexes large subunit family.</text>
</comment>
<feature type="compositionally biased region" description="Low complexity" evidence="6">
    <location>
        <begin position="616"/>
        <end position="633"/>
    </location>
</feature>
<dbReference type="InterPro" id="IPR011989">
    <property type="entry name" value="ARM-like"/>
</dbReference>
<accession>A0A6U3AKM9</accession>
<evidence type="ECO:0000256" key="3">
    <source>
        <dbReference type="ARBA" id="ARBA00022448"/>
    </source>
</evidence>
<dbReference type="Gene3D" id="1.25.10.10">
    <property type="entry name" value="Leucine-rich Repeat Variant"/>
    <property type="match status" value="1"/>
</dbReference>
<feature type="domain" description="Beta-adaptin appendage C-terminal subdomain" evidence="7">
    <location>
        <begin position="690"/>
        <end position="801"/>
    </location>
</feature>
<evidence type="ECO:0000256" key="6">
    <source>
        <dbReference type="SAM" id="MobiDB-lite"/>
    </source>
</evidence>
<protein>
    <recommendedName>
        <fullName evidence="7">Beta-adaptin appendage C-terminal subdomain domain-containing protein</fullName>
    </recommendedName>
</protein>
<dbReference type="GO" id="GO:0030131">
    <property type="term" value="C:clathrin adaptor complex"/>
    <property type="evidence" value="ECO:0007669"/>
    <property type="project" value="InterPro"/>
</dbReference>
<dbReference type="EMBL" id="HBIV01007798">
    <property type="protein sequence ID" value="CAE0652802.1"/>
    <property type="molecule type" value="Transcribed_RNA"/>
</dbReference>
<dbReference type="InterPro" id="IPR015151">
    <property type="entry name" value="B-adaptin_app_sub_C"/>
</dbReference>
<sequence length="804" mass="88850">MPQPAYFVDHKRGEVNELRGLLRNPKVMRDQNRQREVTKKVIAYMTLGIDVSKLFSEMIMASHTKDLVIKKMIYLYLCNYAKIKKDLAVLAINTLRKDAQDDDPMIRGLALRSLCSLNIPSIVEYVVPLLRSGVKDSSSYVRKTAAIGCARLFRISPETYKAGGWSEALLGMLGDRDAAVVINVLNTLNEVEQENGGLKAEGKLVLPLLQRIKEFNEWGQCTILELASRYQPANQQQMFGIMNHLDPLLKHSNCAVVLATTKVYLNFTRNVPKVHFSVISRLKVPLLTLMSSSSVELSYTVLSHLRVLVSRAPTIFHQDHKHFYCRYNDPTCIKKLKQDVLVDLANEPNCSMLINELSEYITDVDPEIAKQAIQSIAKISLKVEAAVDEGIELLLSFLDLSTDYVTAETCVVLKDILRRFPDRYEDVIPSLQTCLKSVEAPEGRVAVIWLMGEYGDTIDDAPYILEQLIDNYQDEESSLVRSELLTATMKLFFKRPPELQKMLGRLLKHAIDDRSMVDVRDQALFYFRLLRHDVHEAARVVNCEKVKVSSFAEADDEELKDQIFDEFNTLSVIYEAPSSRFCTFRPPEVKDPGDSPAATPHNPTAQAAATVAVTPSGGLSGAAAPAPSVGTAGREAKQPPLQVLEEPMEVKKSSPASSASRPVPAAAIDFLSNLADEPAAGAGSAPAPVLVARPKLAGAAYKKKWGALPKAGVHQAQLKTPLPPVKGVEAAFKQNSIAAVASGKKGGLMKFYFYAQSAKDSTFFLVEANLQIATGKFSATIKCENKSLMQDFEGEIKKVLSMLS</sequence>
<dbReference type="InterPro" id="IPR026739">
    <property type="entry name" value="AP_beta"/>
</dbReference>
<dbReference type="AlphaFoldDB" id="A0A6U3AKM9"/>
<keyword evidence="5" id="KW-0472">Membrane</keyword>
<dbReference type="SUPFAM" id="SSF48371">
    <property type="entry name" value="ARM repeat"/>
    <property type="match status" value="1"/>
</dbReference>
<organism evidence="8">
    <name type="scientific">Lotharella globosa</name>
    <dbReference type="NCBI Taxonomy" id="91324"/>
    <lineage>
        <taxon>Eukaryota</taxon>
        <taxon>Sar</taxon>
        <taxon>Rhizaria</taxon>
        <taxon>Cercozoa</taxon>
        <taxon>Chlorarachniophyceae</taxon>
        <taxon>Lotharella</taxon>
    </lineage>
</organism>
<dbReference type="SMART" id="SM01020">
    <property type="entry name" value="B2-adapt-app_C"/>
    <property type="match status" value="1"/>
</dbReference>
<dbReference type="GO" id="GO:0006886">
    <property type="term" value="P:intracellular protein transport"/>
    <property type="evidence" value="ECO:0007669"/>
    <property type="project" value="InterPro"/>
</dbReference>
<dbReference type="GO" id="GO:0016192">
    <property type="term" value="P:vesicle-mediated transport"/>
    <property type="evidence" value="ECO:0007669"/>
    <property type="project" value="InterPro"/>
</dbReference>
<dbReference type="FunFam" id="1.25.10.10:FF:000113">
    <property type="entry name" value="Beta-adaptin-like protein A"/>
    <property type="match status" value="1"/>
</dbReference>
<feature type="region of interest" description="Disordered" evidence="6">
    <location>
        <begin position="584"/>
        <end position="603"/>
    </location>
</feature>
<dbReference type="Pfam" id="PF01602">
    <property type="entry name" value="Adaptin_N"/>
    <property type="match status" value="1"/>
</dbReference>
<comment type="subcellular location">
    <subcellularLocation>
        <location evidence="1">Endomembrane system</location>
    </subcellularLocation>
</comment>
<dbReference type="InterPro" id="IPR002553">
    <property type="entry name" value="Clathrin/coatomer_adapt-like_N"/>
</dbReference>